<accession>A0A5P1E4J5</accession>
<keyword evidence="2" id="KW-0723">Serine/threonine-protein kinase</keyword>
<dbReference type="GO" id="GO:0005524">
    <property type="term" value="F:ATP binding"/>
    <property type="evidence" value="ECO:0007669"/>
    <property type="project" value="UniProtKB-KW"/>
</dbReference>
<comment type="catalytic activity">
    <reaction evidence="7">
        <text>L-threonyl-[protein] + ATP = O-phospho-L-threonyl-[protein] + ADP + H(+)</text>
        <dbReference type="Rhea" id="RHEA:46608"/>
        <dbReference type="Rhea" id="RHEA-COMP:11060"/>
        <dbReference type="Rhea" id="RHEA-COMP:11605"/>
        <dbReference type="ChEBI" id="CHEBI:15378"/>
        <dbReference type="ChEBI" id="CHEBI:30013"/>
        <dbReference type="ChEBI" id="CHEBI:30616"/>
        <dbReference type="ChEBI" id="CHEBI:61977"/>
        <dbReference type="ChEBI" id="CHEBI:456216"/>
        <dbReference type="EC" id="2.7.11.1"/>
    </reaction>
</comment>
<dbReference type="InterPro" id="IPR011009">
    <property type="entry name" value="Kinase-like_dom_sf"/>
</dbReference>
<evidence type="ECO:0000313" key="10">
    <source>
        <dbReference type="EMBL" id="ONK56397.1"/>
    </source>
</evidence>
<evidence type="ECO:0000256" key="1">
    <source>
        <dbReference type="ARBA" id="ARBA00012513"/>
    </source>
</evidence>
<evidence type="ECO:0000256" key="6">
    <source>
        <dbReference type="ARBA" id="ARBA00022840"/>
    </source>
</evidence>
<dbReference type="Gramene" id="ONK56397">
    <property type="protein sequence ID" value="ONK56397"/>
    <property type="gene ID" value="A4U43_C10F8120"/>
</dbReference>
<evidence type="ECO:0000256" key="7">
    <source>
        <dbReference type="ARBA" id="ARBA00047899"/>
    </source>
</evidence>
<feature type="region of interest" description="Disordered" evidence="9">
    <location>
        <begin position="65"/>
        <end position="95"/>
    </location>
</feature>
<reference evidence="11" key="1">
    <citation type="journal article" date="2017" name="Nat. Commun.">
        <title>The asparagus genome sheds light on the origin and evolution of a young Y chromosome.</title>
        <authorList>
            <person name="Harkess A."/>
            <person name="Zhou J."/>
            <person name="Xu C."/>
            <person name="Bowers J.E."/>
            <person name="Van der Hulst R."/>
            <person name="Ayyampalayam S."/>
            <person name="Mercati F."/>
            <person name="Riccardi P."/>
            <person name="McKain M.R."/>
            <person name="Kakrana A."/>
            <person name="Tang H."/>
            <person name="Ray J."/>
            <person name="Groenendijk J."/>
            <person name="Arikit S."/>
            <person name="Mathioni S.M."/>
            <person name="Nakano M."/>
            <person name="Shan H."/>
            <person name="Telgmann-Rauber A."/>
            <person name="Kanno A."/>
            <person name="Yue Z."/>
            <person name="Chen H."/>
            <person name="Li W."/>
            <person name="Chen Y."/>
            <person name="Xu X."/>
            <person name="Zhang Y."/>
            <person name="Luo S."/>
            <person name="Chen H."/>
            <person name="Gao J."/>
            <person name="Mao Z."/>
            <person name="Pires J.C."/>
            <person name="Luo M."/>
            <person name="Kudrna D."/>
            <person name="Wing R.A."/>
            <person name="Meyers B.C."/>
            <person name="Yi K."/>
            <person name="Kong H."/>
            <person name="Lavrijsen P."/>
            <person name="Sunseri F."/>
            <person name="Falavigna A."/>
            <person name="Ye Y."/>
            <person name="Leebens-Mack J.H."/>
            <person name="Chen G."/>
        </authorList>
    </citation>
    <scope>NUCLEOTIDE SEQUENCE [LARGE SCALE GENOMIC DNA]</scope>
    <source>
        <strain evidence="11">cv. DH0086</strain>
    </source>
</reference>
<evidence type="ECO:0000256" key="9">
    <source>
        <dbReference type="SAM" id="MobiDB-lite"/>
    </source>
</evidence>
<evidence type="ECO:0000256" key="2">
    <source>
        <dbReference type="ARBA" id="ARBA00022527"/>
    </source>
</evidence>
<evidence type="ECO:0000256" key="3">
    <source>
        <dbReference type="ARBA" id="ARBA00022679"/>
    </source>
</evidence>
<dbReference type="OMA" id="CKCCAPH"/>
<dbReference type="GO" id="GO:0004674">
    <property type="term" value="F:protein serine/threonine kinase activity"/>
    <property type="evidence" value="ECO:0007669"/>
    <property type="project" value="UniProtKB-KW"/>
</dbReference>
<evidence type="ECO:0000256" key="5">
    <source>
        <dbReference type="ARBA" id="ARBA00022777"/>
    </source>
</evidence>
<dbReference type="SUPFAM" id="SSF56112">
    <property type="entry name" value="Protein kinase-like (PK-like)"/>
    <property type="match status" value="1"/>
</dbReference>
<evidence type="ECO:0000256" key="4">
    <source>
        <dbReference type="ARBA" id="ARBA00022741"/>
    </source>
</evidence>
<feature type="region of interest" description="Disordered" evidence="9">
    <location>
        <begin position="112"/>
        <end position="137"/>
    </location>
</feature>
<feature type="compositionally biased region" description="Low complexity" evidence="9">
    <location>
        <begin position="112"/>
        <end position="131"/>
    </location>
</feature>
<comment type="catalytic activity">
    <reaction evidence="8">
        <text>L-seryl-[protein] + ATP = O-phospho-L-seryl-[protein] + ADP + H(+)</text>
        <dbReference type="Rhea" id="RHEA:17989"/>
        <dbReference type="Rhea" id="RHEA-COMP:9863"/>
        <dbReference type="Rhea" id="RHEA-COMP:11604"/>
        <dbReference type="ChEBI" id="CHEBI:15378"/>
        <dbReference type="ChEBI" id="CHEBI:29999"/>
        <dbReference type="ChEBI" id="CHEBI:30616"/>
        <dbReference type="ChEBI" id="CHEBI:83421"/>
        <dbReference type="ChEBI" id="CHEBI:456216"/>
        <dbReference type="EC" id="2.7.11.1"/>
    </reaction>
</comment>
<dbReference type="Proteomes" id="UP000243459">
    <property type="component" value="Chromosome 10"/>
</dbReference>
<keyword evidence="3" id="KW-0808">Transferase</keyword>
<sequence length="204" mass="22418">MLCKCCAPHQVRRPESNPIMLKGHEAEVTAVDWCSSDYGKIATLSDVFMVFMVISFHSENLRVRKKSLKTKKRKKPDQASGKNSSASGKVSPPISDRAEFLESGKSSMCRASTCSDVSDESTSSTISSSVSKPHKANDSRYEAVQSIRAKDGVLGLSHFMLLKRLRCGDIGSVYLSELNGTKSYFAMKVMDKVALASRKKLLRA</sequence>
<dbReference type="PANTHER" id="PTHR45637">
    <property type="entry name" value="FLIPPASE KINASE 1-RELATED"/>
    <property type="match status" value="1"/>
</dbReference>
<evidence type="ECO:0000313" key="11">
    <source>
        <dbReference type="Proteomes" id="UP000243459"/>
    </source>
</evidence>
<dbReference type="AlphaFoldDB" id="A0A5P1E4J5"/>
<dbReference type="EC" id="2.7.11.1" evidence="1"/>
<keyword evidence="4" id="KW-0547">Nucleotide-binding</keyword>
<gene>
    <name evidence="10" type="ORF">A4U43_C10F8120</name>
</gene>
<evidence type="ECO:0000256" key="8">
    <source>
        <dbReference type="ARBA" id="ARBA00048679"/>
    </source>
</evidence>
<keyword evidence="11" id="KW-1185">Reference proteome</keyword>
<keyword evidence="6" id="KW-0067">ATP-binding</keyword>
<dbReference type="EMBL" id="CM007390">
    <property type="protein sequence ID" value="ONK56397.1"/>
    <property type="molecule type" value="Genomic_DNA"/>
</dbReference>
<feature type="compositionally biased region" description="Basic residues" evidence="9">
    <location>
        <begin position="65"/>
        <end position="75"/>
    </location>
</feature>
<dbReference type="Gene3D" id="3.30.200.20">
    <property type="entry name" value="Phosphorylase Kinase, domain 1"/>
    <property type="match status" value="1"/>
</dbReference>
<keyword evidence="5" id="KW-0418">Kinase</keyword>
<name>A0A5P1E4J5_ASPOF</name>
<protein>
    <recommendedName>
        <fullName evidence="1">non-specific serine/threonine protein kinase</fullName>
        <ecNumber evidence="1">2.7.11.1</ecNumber>
    </recommendedName>
</protein>
<proteinExistence type="predicted"/>
<organism evidence="10 11">
    <name type="scientific">Asparagus officinalis</name>
    <name type="common">Garden asparagus</name>
    <dbReference type="NCBI Taxonomy" id="4686"/>
    <lineage>
        <taxon>Eukaryota</taxon>
        <taxon>Viridiplantae</taxon>
        <taxon>Streptophyta</taxon>
        <taxon>Embryophyta</taxon>
        <taxon>Tracheophyta</taxon>
        <taxon>Spermatophyta</taxon>
        <taxon>Magnoliopsida</taxon>
        <taxon>Liliopsida</taxon>
        <taxon>Asparagales</taxon>
        <taxon>Asparagaceae</taxon>
        <taxon>Asparagoideae</taxon>
        <taxon>Asparagus</taxon>
    </lineage>
</organism>